<dbReference type="Pfam" id="PF13302">
    <property type="entry name" value="Acetyltransf_3"/>
    <property type="match status" value="1"/>
</dbReference>
<evidence type="ECO:0000313" key="3">
    <source>
        <dbReference type="Proteomes" id="UP000435802"/>
    </source>
</evidence>
<dbReference type="EMBL" id="WUMK01000004">
    <property type="protein sequence ID" value="MXN45863.1"/>
    <property type="molecule type" value="Genomic_DNA"/>
</dbReference>
<dbReference type="PANTHER" id="PTHR43792:SF1">
    <property type="entry name" value="N-ACETYLTRANSFERASE DOMAIN-CONTAINING PROTEIN"/>
    <property type="match status" value="1"/>
</dbReference>
<dbReference type="AlphaFoldDB" id="A0A6N8SB54"/>
<keyword evidence="2" id="KW-0808">Transferase</keyword>
<dbReference type="Gene3D" id="3.40.630.30">
    <property type="match status" value="1"/>
</dbReference>
<dbReference type="GO" id="GO:0016747">
    <property type="term" value="F:acyltransferase activity, transferring groups other than amino-acyl groups"/>
    <property type="evidence" value="ECO:0007669"/>
    <property type="project" value="InterPro"/>
</dbReference>
<evidence type="ECO:0000313" key="2">
    <source>
        <dbReference type="EMBL" id="MXN45863.1"/>
    </source>
</evidence>
<dbReference type="Proteomes" id="UP000435802">
    <property type="component" value="Unassembled WGS sequence"/>
</dbReference>
<name>A0A6N8SB54_9HYPH</name>
<keyword evidence="3" id="KW-1185">Reference proteome</keyword>
<dbReference type="RefSeq" id="WP_160859799.1">
    <property type="nucleotide sequence ID" value="NZ_WUMK01000004.1"/>
</dbReference>
<dbReference type="OrthoDB" id="6293260at2"/>
<feature type="domain" description="N-acetyltransferase" evidence="1">
    <location>
        <begin position="12"/>
        <end position="175"/>
    </location>
</feature>
<dbReference type="PANTHER" id="PTHR43792">
    <property type="entry name" value="GNAT FAMILY, PUTATIVE (AFU_ORTHOLOGUE AFUA_3G00765)-RELATED-RELATED"/>
    <property type="match status" value="1"/>
</dbReference>
<evidence type="ECO:0000259" key="1">
    <source>
        <dbReference type="PROSITE" id="PS51186"/>
    </source>
</evidence>
<reference evidence="2 3" key="1">
    <citation type="submission" date="2019-12" db="EMBL/GenBank/DDBJ databases">
        <title>Shinella kummerowiae sp. nov., a symbiotic bacterium isolated from root nodules of the herbal legume Kummerowia stipulacea.</title>
        <authorList>
            <person name="Gao J."/>
        </authorList>
    </citation>
    <scope>NUCLEOTIDE SEQUENCE [LARGE SCALE GENOMIC DNA]</scope>
    <source>
        <strain evidence="2 3">CCBAU 25048</strain>
    </source>
</reference>
<gene>
    <name evidence="2" type="ORF">GR138_11730</name>
</gene>
<dbReference type="InterPro" id="IPR000182">
    <property type="entry name" value="GNAT_dom"/>
</dbReference>
<dbReference type="InterPro" id="IPR051531">
    <property type="entry name" value="N-acetyltransferase"/>
</dbReference>
<proteinExistence type="predicted"/>
<dbReference type="PROSITE" id="PS51186">
    <property type="entry name" value="GNAT"/>
    <property type="match status" value="1"/>
</dbReference>
<dbReference type="InterPro" id="IPR016181">
    <property type="entry name" value="Acyl_CoA_acyltransferase"/>
</dbReference>
<dbReference type="SUPFAM" id="SSF55729">
    <property type="entry name" value="Acyl-CoA N-acyltransferases (Nat)"/>
    <property type="match status" value="1"/>
</dbReference>
<protein>
    <submittedName>
        <fullName evidence="2">GNAT family N-acetyltransferase</fullName>
    </submittedName>
</protein>
<comment type="caution">
    <text evidence="2">The sequence shown here is derived from an EMBL/GenBank/DDBJ whole genome shotgun (WGS) entry which is preliminary data.</text>
</comment>
<sequence length="175" mass="19649">MPNIPVLETDRLVLRGFRADDLDAMTAMWSMPEVVRYVAGVPLSREQSWVRLLRHIGMWSVMGFGFWAITEKASGQLIGEAGFHEMRRGFVPSIEGTLEAGWGLIPEYHGRGYASEVLETTLPWAEANHRGVPITCIIDPDNAASIRLAERHGFQEFARSTYQDSDIVVFRRSAA</sequence>
<organism evidence="2 3">
    <name type="scientific">Shinella kummerowiae</name>
    <dbReference type="NCBI Taxonomy" id="417745"/>
    <lineage>
        <taxon>Bacteria</taxon>
        <taxon>Pseudomonadati</taxon>
        <taxon>Pseudomonadota</taxon>
        <taxon>Alphaproteobacteria</taxon>
        <taxon>Hyphomicrobiales</taxon>
        <taxon>Rhizobiaceae</taxon>
        <taxon>Shinella</taxon>
    </lineage>
</organism>
<accession>A0A6N8SB54</accession>